<name>A0A8E0RVH7_9TREM</name>
<sequence>MKRKVVFSESESECNLFGFVFFRKTYSLLDDERSFSRGKVQLSLEDSLKQATSSKEKLNKSKKPNTLDCYLSPKTQAIAKNKKREVSVDDFFGGSEKKRPHVLASETMGQIQFVYFASFAIFLKPNPQNENKLQTPPRMPTPTIPDTPVLSSDELIPDTPNVLEKTKSARTPKMKAKPMSQSPMKPSSPKVSAPSTPAKTPLQKGTPDCLKGTTFLITGILECIERDDAHALIERCGGKVMKTLGKKTDYLVVGREAGAGKLAKVSVSP</sequence>
<evidence type="ECO:0000313" key="4">
    <source>
        <dbReference type="Proteomes" id="UP000728185"/>
    </source>
</evidence>
<proteinExistence type="predicted"/>
<comment type="caution">
    <text evidence="3">The sequence shown here is derived from an EMBL/GenBank/DDBJ whole genome shotgun (WGS) entry which is preliminary data.</text>
</comment>
<dbReference type="InterPro" id="IPR036420">
    <property type="entry name" value="BRCT_dom_sf"/>
</dbReference>
<dbReference type="PROSITE" id="PS50172">
    <property type="entry name" value="BRCT"/>
    <property type="match status" value="1"/>
</dbReference>
<feature type="region of interest" description="Disordered" evidence="1">
    <location>
        <begin position="128"/>
        <end position="205"/>
    </location>
</feature>
<feature type="compositionally biased region" description="Low complexity" evidence="1">
    <location>
        <begin position="177"/>
        <end position="199"/>
    </location>
</feature>
<dbReference type="EMBL" id="LUCM01004016">
    <property type="protein sequence ID" value="KAA0194960.1"/>
    <property type="molecule type" value="Genomic_DNA"/>
</dbReference>
<gene>
    <name evidence="3" type="ORF">FBUS_06059</name>
</gene>
<dbReference type="OrthoDB" id="446168at2759"/>
<keyword evidence="4" id="KW-1185">Reference proteome</keyword>
<dbReference type="InterPro" id="IPR001357">
    <property type="entry name" value="BRCT_dom"/>
</dbReference>
<protein>
    <submittedName>
        <fullName evidence="3">Replication factor C subunit 1</fullName>
    </submittedName>
</protein>
<dbReference type="SUPFAM" id="SSF52113">
    <property type="entry name" value="BRCT domain"/>
    <property type="match status" value="1"/>
</dbReference>
<dbReference type="Gene3D" id="3.40.50.10190">
    <property type="entry name" value="BRCT domain"/>
    <property type="match status" value="1"/>
</dbReference>
<reference evidence="3" key="1">
    <citation type="submission" date="2019-05" db="EMBL/GenBank/DDBJ databases">
        <title>Annotation for the trematode Fasciolopsis buski.</title>
        <authorList>
            <person name="Choi Y.-J."/>
        </authorList>
    </citation>
    <scope>NUCLEOTIDE SEQUENCE</scope>
    <source>
        <strain evidence="3">HT</strain>
        <tissue evidence="3">Whole worm</tissue>
    </source>
</reference>
<dbReference type="AlphaFoldDB" id="A0A8E0RVH7"/>
<evidence type="ECO:0000259" key="2">
    <source>
        <dbReference type="PROSITE" id="PS50172"/>
    </source>
</evidence>
<evidence type="ECO:0000313" key="3">
    <source>
        <dbReference type="EMBL" id="KAA0194960.1"/>
    </source>
</evidence>
<evidence type="ECO:0000256" key="1">
    <source>
        <dbReference type="SAM" id="MobiDB-lite"/>
    </source>
</evidence>
<accession>A0A8E0RVH7</accession>
<feature type="domain" description="BRCT" evidence="2">
    <location>
        <begin position="205"/>
        <end position="269"/>
    </location>
</feature>
<organism evidence="3 4">
    <name type="scientific">Fasciolopsis buskii</name>
    <dbReference type="NCBI Taxonomy" id="27845"/>
    <lineage>
        <taxon>Eukaryota</taxon>
        <taxon>Metazoa</taxon>
        <taxon>Spiralia</taxon>
        <taxon>Lophotrochozoa</taxon>
        <taxon>Platyhelminthes</taxon>
        <taxon>Trematoda</taxon>
        <taxon>Digenea</taxon>
        <taxon>Plagiorchiida</taxon>
        <taxon>Echinostomata</taxon>
        <taxon>Echinostomatoidea</taxon>
        <taxon>Fasciolidae</taxon>
        <taxon>Fasciolopsis</taxon>
    </lineage>
</organism>
<dbReference type="Pfam" id="PF00533">
    <property type="entry name" value="BRCT"/>
    <property type="match status" value="1"/>
</dbReference>
<dbReference type="Proteomes" id="UP000728185">
    <property type="component" value="Unassembled WGS sequence"/>
</dbReference>